<proteinExistence type="predicted"/>
<reference evidence="1" key="2">
    <citation type="submission" date="2017-11" db="EMBL/GenBank/DDBJ databases">
        <title>Coralsnake Venomics: Analyses of Venom Gland Transcriptomes and Proteomes of Six Brazilian Taxa.</title>
        <authorList>
            <person name="Aird S.D."/>
            <person name="Jorge da Silva N."/>
            <person name="Qiu L."/>
            <person name="Villar-Briones A."/>
            <person name="Aparecida-Saddi V."/>
            <person name="Campos-Telles M.P."/>
            <person name="Grau M."/>
            <person name="Mikheyev A.S."/>
        </authorList>
    </citation>
    <scope>NUCLEOTIDE SEQUENCE</scope>
    <source>
        <tissue evidence="1">Venom_gland</tissue>
    </source>
</reference>
<evidence type="ECO:0000313" key="1">
    <source>
        <dbReference type="EMBL" id="LAB04961.1"/>
    </source>
</evidence>
<dbReference type="AlphaFoldDB" id="A0A2D4K8B1"/>
<name>A0A2D4K8B1_9SAUR</name>
<protein>
    <submittedName>
        <fullName evidence="1">Uncharacterized protein</fullName>
    </submittedName>
</protein>
<accession>A0A2D4K8B1</accession>
<organism evidence="1">
    <name type="scientific">Micrurus paraensis</name>
    <dbReference type="NCBI Taxonomy" id="1970185"/>
    <lineage>
        <taxon>Eukaryota</taxon>
        <taxon>Metazoa</taxon>
        <taxon>Chordata</taxon>
        <taxon>Craniata</taxon>
        <taxon>Vertebrata</taxon>
        <taxon>Euteleostomi</taxon>
        <taxon>Lepidosauria</taxon>
        <taxon>Squamata</taxon>
        <taxon>Bifurcata</taxon>
        <taxon>Unidentata</taxon>
        <taxon>Episquamata</taxon>
        <taxon>Toxicofera</taxon>
        <taxon>Serpentes</taxon>
        <taxon>Colubroidea</taxon>
        <taxon>Elapidae</taxon>
        <taxon>Elapinae</taxon>
        <taxon>Micrurus</taxon>
    </lineage>
</organism>
<sequence length="182" mass="21018">MCSCQNKYCYDLPDVGRPSRRKQENKQRQHPMQDYICSKCEPWRLGTSFCTAGSSKTRVSQILETIYIICTRKNSREVCFVLVLSVIGTRLCEHSIWRNEPKMKAPSWNVGSTVLWAKSCILYTTEEYCNTMNLNFHCLVLVHFAELMCNYKNTCVDTCIWLCLLALEENITILGHQLGSLL</sequence>
<dbReference type="EMBL" id="IACL01036322">
    <property type="protein sequence ID" value="LAB04961.1"/>
    <property type="molecule type" value="Transcribed_RNA"/>
</dbReference>
<reference evidence="1" key="1">
    <citation type="submission" date="2017-07" db="EMBL/GenBank/DDBJ databases">
        <authorList>
            <person name="Mikheyev A."/>
            <person name="Grau M."/>
        </authorList>
    </citation>
    <scope>NUCLEOTIDE SEQUENCE</scope>
    <source>
        <tissue evidence="1">Venom_gland</tissue>
    </source>
</reference>